<gene>
    <name evidence="2" type="ORF">PMEA_00003522</name>
</gene>
<reference evidence="2 3" key="1">
    <citation type="submission" date="2022-05" db="EMBL/GenBank/DDBJ databases">
        <authorList>
            <consortium name="Genoscope - CEA"/>
            <person name="William W."/>
        </authorList>
    </citation>
    <scope>NUCLEOTIDE SEQUENCE [LARGE SCALE GENOMIC DNA]</scope>
</reference>
<dbReference type="Proteomes" id="UP001159428">
    <property type="component" value="Unassembled WGS sequence"/>
</dbReference>
<dbReference type="EMBL" id="CALNXJ010000118">
    <property type="protein sequence ID" value="CAH3165448.1"/>
    <property type="molecule type" value="Genomic_DNA"/>
</dbReference>
<keyword evidence="3" id="KW-1185">Reference proteome</keyword>
<feature type="compositionally biased region" description="Basic and acidic residues" evidence="1">
    <location>
        <begin position="15"/>
        <end position="57"/>
    </location>
</feature>
<evidence type="ECO:0000313" key="3">
    <source>
        <dbReference type="Proteomes" id="UP001159428"/>
    </source>
</evidence>
<accession>A0AAU9Y2H9</accession>
<proteinExistence type="predicted"/>
<dbReference type="AlphaFoldDB" id="A0AAU9Y2H9"/>
<protein>
    <submittedName>
        <fullName evidence="2">Uncharacterized protein</fullName>
    </submittedName>
</protein>
<sequence>MEQRKSSVAKPTAGDIKKIEEKKKYEYPKPDWATRGRNKDKASDEQDGNKGLLKAELENIFGKPKPKEAGSHRVKRRHSSEGIEESYRASIRKFADHRRSLIVKTKHRPTSNPVKQLLSREDLEHERIRLVKDMRTSFRTLQ</sequence>
<feature type="region of interest" description="Disordered" evidence="1">
    <location>
        <begin position="1"/>
        <end position="86"/>
    </location>
</feature>
<evidence type="ECO:0000313" key="2">
    <source>
        <dbReference type="EMBL" id="CAH3165448.1"/>
    </source>
</evidence>
<organism evidence="2 3">
    <name type="scientific">Pocillopora meandrina</name>
    <dbReference type="NCBI Taxonomy" id="46732"/>
    <lineage>
        <taxon>Eukaryota</taxon>
        <taxon>Metazoa</taxon>
        <taxon>Cnidaria</taxon>
        <taxon>Anthozoa</taxon>
        <taxon>Hexacorallia</taxon>
        <taxon>Scleractinia</taxon>
        <taxon>Astrocoeniina</taxon>
        <taxon>Pocilloporidae</taxon>
        <taxon>Pocillopora</taxon>
    </lineage>
</organism>
<name>A0AAU9Y2H9_9CNID</name>
<evidence type="ECO:0000256" key="1">
    <source>
        <dbReference type="SAM" id="MobiDB-lite"/>
    </source>
</evidence>
<comment type="caution">
    <text evidence="2">The sequence shown here is derived from an EMBL/GenBank/DDBJ whole genome shotgun (WGS) entry which is preliminary data.</text>
</comment>